<dbReference type="EMBL" id="CAJVPZ010024663">
    <property type="protein sequence ID" value="CAG8719814.1"/>
    <property type="molecule type" value="Genomic_DNA"/>
</dbReference>
<keyword evidence="3" id="KW-1185">Reference proteome</keyword>
<evidence type="ECO:0000256" key="1">
    <source>
        <dbReference type="SAM" id="MobiDB-lite"/>
    </source>
</evidence>
<feature type="non-terminal residue" evidence="2">
    <location>
        <position position="1"/>
    </location>
</feature>
<dbReference type="Proteomes" id="UP000789396">
    <property type="component" value="Unassembled WGS sequence"/>
</dbReference>
<sequence length="608" mass="68893">DSPEFQTMIRPNGTIIELGYAIKKKFADEEQVTHLKEIYGMLRVNVRWPNIIRHYDGYQRFILIDFDYAGFSPSDGPLEEFSKSDHAPEMLIKKHDFKVDIWGVGNLVNLCNVTGIPHELLNFSIDLCNSAPIAKLDDDTASYKTNSDDTPEQIKNISNNISNSDIFRESNIQYSEPLIHTESESSENKEIKFLNRVHRETVSNEIKERNREKKLQAQNSLSYNKDNSSCDIKTVSQGNDRNNIESSVDIASQISNQQKTIPNTPLPAEDLDNSDEIELTKNQNIELDLIQDLRNCMLIVSPDPIEIPFEDIADSEKPSSKITTQSLIHLFKKAIRSGHQEILSWICYSDNFENKVIEIRHKAGVNDKTARTQIYKEMLEHLPGVTSVALRIKTLRARKIRKLFGENGVGIDKVKYVTCSANDISKLTNAQIQNIINQVTSKTVSLGNDQNHVTETEASITNIPSILLSHTSNSEYMISKDKKSLLETKVSVSSNPAHSHAYFRNKTLDQYPNLYREGSDGNDDYYGITDESLCPLCKLDHDDDNGIGGRYEVGESENRCSASSYYIKCEQRGIEIEAKANKTLTPEYLEWEAKLTELPGILTDKIRS</sequence>
<dbReference type="AlphaFoldDB" id="A0A9N9I4M3"/>
<gene>
    <name evidence="2" type="ORF">RFULGI_LOCUS11375</name>
</gene>
<reference evidence="2" key="1">
    <citation type="submission" date="2021-06" db="EMBL/GenBank/DDBJ databases">
        <authorList>
            <person name="Kallberg Y."/>
            <person name="Tangrot J."/>
            <person name="Rosling A."/>
        </authorList>
    </citation>
    <scope>NUCLEOTIDE SEQUENCE</scope>
    <source>
        <strain evidence="2">IN212</strain>
    </source>
</reference>
<name>A0A9N9I4M3_9GLOM</name>
<evidence type="ECO:0000313" key="3">
    <source>
        <dbReference type="Proteomes" id="UP000789396"/>
    </source>
</evidence>
<feature type="non-terminal residue" evidence="2">
    <location>
        <position position="608"/>
    </location>
</feature>
<organism evidence="2 3">
    <name type="scientific">Racocetra fulgida</name>
    <dbReference type="NCBI Taxonomy" id="60492"/>
    <lineage>
        <taxon>Eukaryota</taxon>
        <taxon>Fungi</taxon>
        <taxon>Fungi incertae sedis</taxon>
        <taxon>Mucoromycota</taxon>
        <taxon>Glomeromycotina</taxon>
        <taxon>Glomeromycetes</taxon>
        <taxon>Diversisporales</taxon>
        <taxon>Gigasporaceae</taxon>
        <taxon>Racocetra</taxon>
    </lineage>
</organism>
<comment type="caution">
    <text evidence="2">The sequence shown here is derived from an EMBL/GenBank/DDBJ whole genome shotgun (WGS) entry which is preliminary data.</text>
</comment>
<dbReference type="OrthoDB" id="2442097at2759"/>
<feature type="region of interest" description="Disordered" evidence="1">
    <location>
        <begin position="210"/>
        <end position="230"/>
    </location>
</feature>
<proteinExistence type="predicted"/>
<evidence type="ECO:0000313" key="2">
    <source>
        <dbReference type="EMBL" id="CAG8719814.1"/>
    </source>
</evidence>
<accession>A0A9N9I4M3</accession>
<protein>
    <submittedName>
        <fullName evidence="2">10101_t:CDS:1</fullName>
    </submittedName>
</protein>
<feature type="compositionally biased region" description="Polar residues" evidence="1">
    <location>
        <begin position="216"/>
        <end position="230"/>
    </location>
</feature>